<sequence length="353" mass="38948">MRRFAVYFIIANIIGGFFLWLASRSLPLDHISAYLKGADLGHLGLWAGVFLAIYSVSHWARVYRWSFLVRPLDESIPPMTIHRVCAVGFTAILLLPLRLGELVRPYLLSRRTDLSLSAVLGTTVVERVIDGLLITGLLFVTLAFYDGSHETAFATYTGIISALIFVPALLVCILTFWRKEWMITNLRRIGSLVSAGITAKLLGLLDDFIEGFRGLLKADYLGRFIGITALYWFTNIASMWVFASMGFGLELSLWQMTTVLPILVIGIMIPAGPGMAGNFEFFMARGIALFLAIDVAEVGAKVAVFAATVHVLQFLAIIIPGFVVMWTDPEARHLIRLSSEAEEESPSAEDAPA</sequence>
<protein>
    <submittedName>
        <fullName evidence="6">Uncharacterized protein</fullName>
    </submittedName>
</protein>
<dbReference type="RefSeq" id="WP_111335331.1">
    <property type="nucleotide sequence ID" value="NZ_CP030032.1"/>
</dbReference>
<gene>
    <name evidence="6" type="ORF">DN745_12600</name>
</gene>
<name>A0A2Z4FMY4_9DELT</name>
<evidence type="ECO:0000256" key="5">
    <source>
        <dbReference type="ARBA" id="ARBA00023136"/>
    </source>
</evidence>
<organism evidence="6 7">
    <name type="scientific">Bradymonas sediminis</name>
    <dbReference type="NCBI Taxonomy" id="1548548"/>
    <lineage>
        <taxon>Bacteria</taxon>
        <taxon>Deltaproteobacteria</taxon>
        <taxon>Bradymonadales</taxon>
        <taxon>Bradymonadaceae</taxon>
        <taxon>Bradymonas</taxon>
    </lineage>
</organism>
<evidence type="ECO:0000256" key="1">
    <source>
        <dbReference type="ARBA" id="ARBA00004651"/>
    </source>
</evidence>
<keyword evidence="5" id="KW-0472">Membrane</keyword>
<dbReference type="Pfam" id="PF03706">
    <property type="entry name" value="LPG_synthase_TM"/>
    <property type="match status" value="1"/>
</dbReference>
<comment type="subcellular location">
    <subcellularLocation>
        <location evidence="1">Cell membrane</location>
        <topology evidence="1">Multi-pass membrane protein</topology>
    </subcellularLocation>
</comment>
<evidence type="ECO:0000256" key="4">
    <source>
        <dbReference type="ARBA" id="ARBA00022989"/>
    </source>
</evidence>
<dbReference type="KEGG" id="bsed:DN745_12600"/>
<dbReference type="PANTHER" id="PTHR39087">
    <property type="entry name" value="UPF0104 MEMBRANE PROTEIN MJ1595"/>
    <property type="match status" value="1"/>
</dbReference>
<dbReference type="PANTHER" id="PTHR39087:SF2">
    <property type="entry name" value="UPF0104 MEMBRANE PROTEIN MJ1595"/>
    <property type="match status" value="1"/>
</dbReference>
<dbReference type="InterPro" id="IPR022791">
    <property type="entry name" value="L-PG_synthase/AglD"/>
</dbReference>
<dbReference type="EMBL" id="CP030032">
    <property type="protein sequence ID" value="AWV90126.1"/>
    <property type="molecule type" value="Genomic_DNA"/>
</dbReference>
<keyword evidence="4" id="KW-1133">Transmembrane helix</keyword>
<dbReference type="Proteomes" id="UP000249799">
    <property type="component" value="Chromosome"/>
</dbReference>
<evidence type="ECO:0000313" key="6">
    <source>
        <dbReference type="EMBL" id="AWV90126.1"/>
    </source>
</evidence>
<dbReference type="AlphaFoldDB" id="A0A2Z4FMY4"/>
<reference evidence="6 7" key="1">
    <citation type="submission" date="2018-06" db="EMBL/GenBank/DDBJ databases">
        <title>Lujinxingia sediminis gen. nov. sp. nov., a new facultative anaerobic member of the class Deltaproteobacteria, and proposal of Lujinxingaceae fam. nov.</title>
        <authorList>
            <person name="Guo L.-Y."/>
            <person name="Li C.-M."/>
            <person name="Wang S."/>
            <person name="Du Z.-J."/>
        </authorList>
    </citation>
    <scope>NUCLEOTIDE SEQUENCE [LARGE SCALE GENOMIC DNA]</scope>
    <source>
        <strain evidence="6 7">FA350</strain>
    </source>
</reference>
<proteinExistence type="predicted"/>
<evidence type="ECO:0000256" key="2">
    <source>
        <dbReference type="ARBA" id="ARBA00022475"/>
    </source>
</evidence>
<accession>A0A2Z4FMY4</accession>
<keyword evidence="7" id="KW-1185">Reference proteome</keyword>
<evidence type="ECO:0000313" key="7">
    <source>
        <dbReference type="Proteomes" id="UP000249799"/>
    </source>
</evidence>
<dbReference type="GO" id="GO:0005886">
    <property type="term" value="C:plasma membrane"/>
    <property type="evidence" value="ECO:0007669"/>
    <property type="project" value="UniProtKB-SubCell"/>
</dbReference>
<dbReference type="NCBIfam" id="TIGR00374">
    <property type="entry name" value="flippase-like domain"/>
    <property type="match status" value="1"/>
</dbReference>
<keyword evidence="2" id="KW-1003">Cell membrane</keyword>
<dbReference type="OrthoDB" id="9786506at2"/>
<keyword evidence="3" id="KW-0812">Transmembrane</keyword>
<evidence type="ECO:0000256" key="3">
    <source>
        <dbReference type="ARBA" id="ARBA00022692"/>
    </source>
</evidence>